<dbReference type="KEGG" id="mdx:BTO20_17335"/>
<dbReference type="AlphaFoldDB" id="A0A1Y0C4Q8"/>
<evidence type="ECO:0000313" key="1">
    <source>
        <dbReference type="EMBL" id="ART70094.1"/>
    </source>
</evidence>
<sequence length="260" mass="28741">MSRSARAPAIIERRAYPSRVAHYSSTSSLQQQESVRSGAEEGVMALPAYGVLIGTLDHFAREDPNHFGSWYHGKIYLNARLGLYECAVDVSTPSGVPVQYREVRNLDKRLFAFGSEADDWYPLARSEESGALDYLRSPLLRGRAGCVGFVASPLIDLVNTILRSPRFGWVESTADNALNLLEKRLSDSRRLYVFGRPYTTGLGVHDIHMNQGDPPGQFQGQDGIWQDGGTIVESNDGTLNAFLTKFKTQSLQTDDNGLPV</sequence>
<dbReference type="EMBL" id="CP020809">
    <property type="protein sequence ID" value="ART70094.1"/>
    <property type="molecule type" value="Genomic_DNA"/>
</dbReference>
<dbReference type="Proteomes" id="UP000195331">
    <property type="component" value="Chromosome"/>
</dbReference>
<name>A0A1Y0C4Q8_9MYCO</name>
<gene>
    <name evidence="1" type="ORF">BTO20_17335</name>
</gene>
<dbReference type="InterPro" id="IPR019268">
    <property type="entry name" value="DUF2278"/>
</dbReference>
<reference evidence="1 2" key="1">
    <citation type="submission" date="2017-04" db="EMBL/GenBank/DDBJ databases">
        <title>Whole Genome Sequence of 1,4-Dioxane Degrading Bacterium Mycobacterium dioxanotrophicus PH-06.</title>
        <authorList>
            <person name="He Y."/>
        </authorList>
    </citation>
    <scope>NUCLEOTIDE SEQUENCE [LARGE SCALE GENOMIC DNA]</scope>
    <source>
        <strain evidence="1 2">PH-06</strain>
    </source>
</reference>
<evidence type="ECO:0008006" key="3">
    <source>
        <dbReference type="Google" id="ProtNLM"/>
    </source>
</evidence>
<protein>
    <recommendedName>
        <fullName evidence="3">DUF2278 domain-containing protein</fullName>
    </recommendedName>
</protein>
<accession>A0A1Y0C4Q8</accession>
<keyword evidence="2" id="KW-1185">Reference proteome</keyword>
<dbReference type="Pfam" id="PF10042">
    <property type="entry name" value="DUF2278"/>
    <property type="match status" value="1"/>
</dbReference>
<organism evidence="1 2">
    <name type="scientific">Mycobacterium dioxanotrophicus</name>
    <dbReference type="NCBI Taxonomy" id="482462"/>
    <lineage>
        <taxon>Bacteria</taxon>
        <taxon>Bacillati</taxon>
        <taxon>Actinomycetota</taxon>
        <taxon>Actinomycetes</taxon>
        <taxon>Mycobacteriales</taxon>
        <taxon>Mycobacteriaceae</taxon>
        <taxon>Mycobacterium</taxon>
    </lineage>
</organism>
<proteinExistence type="predicted"/>
<evidence type="ECO:0000313" key="2">
    <source>
        <dbReference type="Proteomes" id="UP000195331"/>
    </source>
</evidence>